<sequence length="479" mass="51045">MDRLGSSLFIGGKWVPSRTDKHFDIVCASTEEVVGTAPEATPEDVDAAVLAARSAVDDPDGWAHWDSSKRAATLEQFADVMQQRGDELGRLVTLQNGMPTTIANLSEVVAPPKLLRYYATLARSVRLEEERVSMSGGTTVVRRVPVGVVAAIVPWNFPQSVTFFKLAPALAAGNSCVLKPAPETVLDAWLIADAAAEAGIPPGVINLVTGGPAVGAYLVQHPDVDKVAFTGSTRAGRSIGEVCGRLLRPVTLELGGKSATVILDDADLASTVQGLFPCTLVNSGQTCMLGTRVLAPRSRYDEVVDALTAFASALPMGDPFDLHTMLGPLVSSRQRDRVERYIALGRKEGRLVLGGGRPPDLDKGWYVSATIFSDVSNDATIAREEIFGPVLTVIPYDNEEDAIRIANDSRYGLGGSVWSADPERARAVASRIRTGTIGVNFYDIDYCSPFGGIKDSGIGRELGPEGLAAFQQLQSVYLS</sequence>
<geneLocation type="plasmid" evidence="6 9">
    <name>pJCM12687</name>
</geneLocation>
<dbReference type="InterPro" id="IPR029510">
    <property type="entry name" value="Ald_DH_CS_GLU"/>
</dbReference>
<evidence type="ECO:0000313" key="7">
    <source>
        <dbReference type="EMBL" id="ORA40303.1"/>
    </source>
</evidence>
<feature type="active site" evidence="3">
    <location>
        <position position="253"/>
    </location>
</feature>
<dbReference type="EMBL" id="MVHM01000002">
    <property type="protein sequence ID" value="ORA40303.1"/>
    <property type="molecule type" value="Genomic_DNA"/>
</dbReference>
<dbReference type="GO" id="GO:0016620">
    <property type="term" value="F:oxidoreductase activity, acting on the aldehyde or oxo group of donors, NAD or NADP as acceptor"/>
    <property type="evidence" value="ECO:0007669"/>
    <property type="project" value="InterPro"/>
</dbReference>
<reference evidence="6" key="3">
    <citation type="submission" date="2020-02" db="EMBL/GenBank/DDBJ databases">
        <authorList>
            <person name="Matsumoto Y."/>
            <person name="Kinjo T."/>
            <person name="Motooka D."/>
            <person name="Nabeya D."/>
            <person name="Jung N."/>
            <person name="Uechi K."/>
            <person name="Horii T."/>
            <person name="Iida T."/>
            <person name="Fujita J."/>
            <person name="Nakamura S."/>
        </authorList>
    </citation>
    <scope>NUCLEOTIDE SEQUENCE</scope>
    <source>
        <strain evidence="6">JCM 12687</strain>
        <plasmid evidence="6">pJCM12687</plasmid>
    </source>
</reference>
<dbReference type="Proteomes" id="UP000192441">
    <property type="component" value="Unassembled WGS sequence"/>
</dbReference>
<evidence type="ECO:0000256" key="4">
    <source>
        <dbReference type="RuleBase" id="RU003345"/>
    </source>
</evidence>
<dbReference type="RefSeq" id="WP_083130689.1">
    <property type="nucleotide sequence ID" value="NZ_AP022607.1"/>
</dbReference>
<evidence type="ECO:0000256" key="2">
    <source>
        <dbReference type="ARBA" id="ARBA00023002"/>
    </source>
</evidence>
<name>A0A7I7WGG2_9MYCO</name>
<keyword evidence="9" id="KW-1185">Reference proteome</keyword>
<dbReference type="FunFam" id="3.40.605.10:FF:000007">
    <property type="entry name" value="NAD/NADP-dependent betaine aldehyde dehydrogenase"/>
    <property type="match status" value="1"/>
</dbReference>
<dbReference type="PANTHER" id="PTHR42804">
    <property type="entry name" value="ALDEHYDE DEHYDROGENASE"/>
    <property type="match status" value="1"/>
</dbReference>
<dbReference type="Gene3D" id="3.40.309.10">
    <property type="entry name" value="Aldehyde Dehydrogenase, Chain A, domain 2"/>
    <property type="match status" value="1"/>
</dbReference>
<dbReference type="PROSITE" id="PS00687">
    <property type="entry name" value="ALDEHYDE_DEHYDR_GLU"/>
    <property type="match status" value="1"/>
</dbReference>
<evidence type="ECO:0000256" key="1">
    <source>
        <dbReference type="ARBA" id="ARBA00009986"/>
    </source>
</evidence>
<keyword evidence="6" id="KW-0614">Plasmid</keyword>
<dbReference type="Pfam" id="PF00171">
    <property type="entry name" value="Aldedh"/>
    <property type="match status" value="1"/>
</dbReference>
<gene>
    <name evidence="7" type="ORF">BST20_07070</name>
    <name evidence="6" type="ORF">MBRA_58160</name>
</gene>
<proteinExistence type="inferred from homology"/>
<dbReference type="InterPro" id="IPR015590">
    <property type="entry name" value="Aldehyde_DH_dom"/>
</dbReference>
<evidence type="ECO:0000256" key="3">
    <source>
        <dbReference type="PROSITE-ProRule" id="PRU10007"/>
    </source>
</evidence>
<dbReference type="EMBL" id="AP022607">
    <property type="protein sequence ID" value="BBZ15621.1"/>
    <property type="molecule type" value="Genomic_DNA"/>
</dbReference>
<dbReference type="PANTHER" id="PTHR42804:SF1">
    <property type="entry name" value="ALDEHYDE DEHYDROGENASE-RELATED"/>
    <property type="match status" value="1"/>
</dbReference>
<dbReference type="Proteomes" id="UP000467379">
    <property type="component" value="Plasmid pJCM12687"/>
</dbReference>
<dbReference type="InterPro" id="IPR016163">
    <property type="entry name" value="Ald_DH_C"/>
</dbReference>
<dbReference type="CDD" id="cd07139">
    <property type="entry name" value="ALDH_AldA-Rv0768"/>
    <property type="match status" value="1"/>
</dbReference>
<dbReference type="AlphaFoldDB" id="A0A7I7WGG2"/>
<comment type="similarity">
    <text evidence="1 4">Belongs to the aldehyde dehydrogenase family.</text>
</comment>
<dbReference type="OrthoDB" id="6882680at2"/>
<keyword evidence="2 4" id="KW-0560">Oxidoreductase</keyword>
<evidence type="ECO:0000259" key="5">
    <source>
        <dbReference type="Pfam" id="PF00171"/>
    </source>
</evidence>
<evidence type="ECO:0000313" key="9">
    <source>
        <dbReference type="Proteomes" id="UP000467379"/>
    </source>
</evidence>
<evidence type="ECO:0000313" key="6">
    <source>
        <dbReference type="EMBL" id="BBZ15621.1"/>
    </source>
</evidence>
<evidence type="ECO:0000313" key="8">
    <source>
        <dbReference type="Proteomes" id="UP000192441"/>
    </source>
</evidence>
<dbReference type="Gene3D" id="3.40.605.10">
    <property type="entry name" value="Aldehyde Dehydrogenase, Chain A, domain 1"/>
    <property type="match status" value="1"/>
</dbReference>
<organism evidence="7 8">
    <name type="scientific">Mycobacterium branderi</name>
    <dbReference type="NCBI Taxonomy" id="43348"/>
    <lineage>
        <taxon>Bacteria</taxon>
        <taxon>Bacillati</taxon>
        <taxon>Actinomycetota</taxon>
        <taxon>Actinomycetes</taxon>
        <taxon>Mycobacteriales</taxon>
        <taxon>Mycobacteriaceae</taxon>
        <taxon>Mycobacterium</taxon>
    </lineage>
</organism>
<reference evidence="6 9" key="2">
    <citation type="journal article" date="2019" name="Emerg. Microbes Infect.">
        <title>Comprehensive subspecies identification of 175 nontuberculous mycobacteria species based on 7547 genomic profiles.</title>
        <authorList>
            <person name="Matsumoto Y."/>
            <person name="Kinjo T."/>
            <person name="Motooka D."/>
            <person name="Nabeya D."/>
            <person name="Jung N."/>
            <person name="Uechi K."/>
            <person name="Horii T."/>
            <person name="Iida T."/>
            <person name="Fujita J."/>
            <person name="Nakamura S."/>
        </authorList>
    </citation>
    <scope>NUCLEOTIDE SEQUENCE [LARGE SCALE GENOMIC DNA]</scope>
    <source>
        <strain evidence="6 9">JCM 12687</strain>
        <plasmid evidence="6">pJCM12687</plasmid>
    </source>
</reference>
<reference evidence="7 8" key="1">
    <citation type="submission" date="2016-12" db="EMBL/GenBank/DDBJ databases">
        <title>The new phylogeny of genus Mycobacterium.</title>
        <authorList>
            <person name="Tortoli E."/>
            <person name="Trovato A."/>
            <person name="Cirillo D.M."/>
        </authorList>
    </citation>
    <scope>NUCLEOTIDE SEQUENCE [LARGE SCALE GENOMIC DNA]</scope>
    <source>
        <strain evidence="7 8">DSM 44624</strain>
    </source>
</reference>
<dbReference type="InterPro" id="IPR016161">
    <property type="entry name" value="Ald_DH/histidinol_DH"/>
</dbReference>
<dbReference type="SUPFAM" id="SSF53720">
    <property type="entry name" value="ALDH-like"/>
    <property type="match status" value="1"/>
</dbReference>
<accession>A0A7I7WGG2</accession>
<dbReference type="FunFam" id="3.40.309.10:FF:000009">
    <property type="entry name" value="Aldehyde dehydrogenase A"/>
    <property type="match status" value="1"/>
</dbReference>
<dbReference type="InterPro" id="IPR016162">
    <property type="entry name" value="Ald_DH_N"/>
</dbReference>
<protein>
    <submittedName>
        <fullName evidence="7">Aldehyde dehydrogenase</fullName>
    </submittedName>
</protein>
<feature type="domain" description="Aldehyde dehydrogenase" evidence="5">
    <location>
        <begin position="14"/>
        <end position="476"/>
    </location>
</feature>